<dbReference type="InterPro" id="IPR021457">
    <property type="entry name" value="DUF3108"/>
</dbReference>
<dbReference type="Pfam" id="PF11306">
    <property type="entry name" value="DUF3108"/>
    <property type="match status" value="1"/>
</dbReference>
<evidence type="ECO:0000313" key="1">
    <source>
        <dbReference type="EMBL" id="REE83512.1"/>
    </source>
</evidence>
<gene>
    <name evidence="1" type="ORF">BX611_0803</name>
</gene>
<dbReference type="RefSeq" id="WP_115878269.1">
    <property type="nucleotide sequence ID" value="NZ_QTTQ01000009.1"/>
</dbReference>
<organism evidence="1 2">
    <name type="scientific">Lutibacter oceani</name>
    <dbReference type="NCBI Taxonomy" id="1853311"/>
    <lineage>
        <taxon>Bacteria</taxon>
        <taxon>Pseudomonadati</taxon>
        <taxon>Bacteroidota</taxon>
        <taxon>Flavobacteriia</taxon>
        <taxon>Flavobacteriales</taxon>
        <taxon>Flavobacteriaceae</taxon>
        <taxon>Lutibacter</taxon>
    </lineage>
</organism>
<keyword evidence="2" id="KW-1185">Reference proteome</keyword>
<name>A0A3D9S4M2_9FLAO</name>
<dbReference type="OrthoDB" id="9808473at2"/>
<evidence type="ECO:0000313" key="2">
    <source>
        <dbReference type="Proteomes" id="UP000256429"/>
    </source>
</evidence>
<reference evidence="1 2" key="1">
    <citation type="submission" date="2018-08" db="EMBL/GenBank/DDBJ databases">
        <title>Genomic Encyclopedia of Type Strains, Phase III (KMG-III): the genomes of soil and plant-associated and newly described type strains.</title>
        <authorList>
            <person name="Whitman W."/>
        </authorList>
    </citation>
    <scope>NUCLEOTIDE SEQUENCE [LARGE SCALE GENOMIC DNA]</scope>
    <source>
        <strain evidence="1 2">325-5</strain>
    </source>
</reference>
<comment type="caution">
    <text evidence="1">The sequence shown here is derived from an EMBL/GenBank/DDBJ whole genome shotgun (WGS) entry which is preliminary data.</text>
</comment>
<protein>
    <submittedName>
        <fullName evidence="1">Uncharacterized protein DUF3108</fullName>
    </submittedName>
</protein>
<proteinExistence type="predicted"/>
<dbReference type="AlphaFoldDB" id="A0A3D9S4M2"/>
<sequence length="268" mass="31165">MKNYLYILFFFISVLSFSQSVKIENENTETKLAFKGGEWLKFRISYSNFLNAGYSTIEVKDTKNKSLEAFHITGKGKSSGFMSLFFSVKDDYQTFMYKESLKPYRFIRKIDEGGYTKDQEILFDYSTNEATVKNYKHNTETKHPISSDIQDILSSLYFLRNQNLNNLEIGQEIELQMFFDQEINNFKLHFLGKEVIKTKFGKIKTLAFRPMVQAGRVFKEQESVTIWITDDKNKIPLRIKASLAVGSLRADLDAFKGLAHPFNIIFDN</sequence>
<dbReference type="Proteomes" id="UP000256429">
    <property type="component" value="Unassembled WGS sequence"/>
</dbReference>
<accession>A0A3D9S4M2</accession>
<dbReference type="EMBL" id="QTTQ01000009">
    <property type="protein sequence ID" value="REE83512.1"/>
    <property type="molecule type" value="Genomic_DNA"/>
</dbReference>